<sequence>MKKACGFVMLFILVSIVLVGCVDEANTSPKNENVQQTEKTQSEQITDTDQKEVVIDGVKEDDAEENAINYTNNEYGFKFSLPASWEGYQIVLEKWEGNSVKHQNQGGVVEKGPMILIRHPEWKFENPRQDIPIMVFTHHQWNSLQQGVFHIGAAPVGPKELDRNHKYVFALPARYNYAFPPGYEEVEKIIGSGALQPIEK</sequence>
<evidence type="ECO:0008006" key="5">
    <source>
        <dbReference type="Google" id="ProtNLM"/>
    </source>
</evidence>
<feature type="signal peptide" evidence="2">
    <location>
        <begin position="1"/>
        <end position="20"/>
    </location>
</feature>
<accession>A0A926KTZ2</accession>
<dbReference type="AlphaFoldDB" id="A0A926KTZ2"/>
<evidence type="ECO:0000256" key="2">
    <source>
        <dbReference type="SAM" id="SignalP"/>
    </source>
</evidence>
<keyword evidence="2" id="KW-0732">Signal</keyword>
<protein>
    <recommendedName>
        <fullName evidence="5">Lipoprotein</fullName>
    </recommendedName>
</protein>
<evidence type="ECO:0000313" key="3">
    <source>
        <dbReference type="EMBL" id="MBD0382851.1"/>
    </source>
</evidence>
<reference evidence="3" key="1">
    <citation type="submission" date="2020-09" db="EMBL/GenBank/DDBJ databases">
        <title>Draft Genome Sequence of Paenibacillus sp. WST5.</title>
        <authorList>
            <person name="Bao Z."/>
        </authorList>
    </citation>
    <scope>NUCLEOTIDE SEQUENCE</scope>
    <source>
        <strain evidence="3">WST5</strain>
    </source>
</reference>
<dbReference type="PROSITE" id="PS51257">
    <property type="entry name" value="PROKAR_LIPOPROTEIN"/>
    <property type="match status" value="1"/>
</dbReference>
<feature type="chain" id="PRO_5039460296" description="Lipoprotein" evidence="2">
    <location>
        <begin position="21"/>
        <end position="200"/>
    </location>
</feature>
<gene>
    <name evidence="3" type="ORF">ICC18_22285</name>
</gene>
<keyword evidence="4" id="KW-1185">Reference proteome</keyword>
<organism evidence="3 4">
    <name type="scientific">Paenibacillus sedimenti</name>
    <dbReference type="NCBI Taxonomy" id="2770274"/>
    <lineage>
        <taxon>Bacteria</taxon>
        <taxon>Bacillati</taxon>
        <taxon>Bacillota</taxon>
        <taxon>Bacilli</taxon>
        <taxon>Bacillales</taxon>
        <taxon>Paenibacillaceae</taxon>
        <taxon>Paenibacillus</taxon>
    </lineage>
</organism>
<comment type="caution">
    <text evidence="3">The sequence shown here is derived from an EMBL/GenBank/DDBJ whole genome shotgun (WGS) entry which is preliminary data.</text>
</comment>
<feature type="compositionally biased region" description="Polar residues" evidence="1">
    <location>
        <begin position="28"/>
        <end position="47"/>
    </location>
</feature>
<dbReference type="Proteomes" id="UP000650466">
    <property type="component" value="Unassembled WGS sequence"/>
</dbReference>
<dbReference type="EMBL" id="JACVVD010000008">
    <property type="protein sequence ID" value="MBD0382851.1"/>
    <property type="molecule type" value="Genomic_DNA"/>
</dbReference>
<evidence type="ECO:0000313" key="4">
    <source>
        <dbReference type="Proteomes" id="UP000650466"/>
    </source>
</evidence>
<proteinExistence type="predicted"/>
<dbReference type="RefSeq" id="WP_188176625.1">
    <property type="nucleotide sequence ID" value="NZ_JACVVD010000008.1"/>
</dbReference>
<feature type="region of interest" description="Disordered" evidence="1">
    <location>
        <begin position="28"/>
        <end position="49"/>
    </location>
</feature>
<name>A0A926KTZ2_9BACL</name>
<evidence type="ECO:0000256" key="1">
    <source>
        <dbReference type="SAM" id="MobiDB-lite"/>
    </source>
</evidence>